<protein>
    <submittedName>
        <fullName evidence="1">DUF2332 domain-containing protein</fullName>
    </submittedName>
</protein>
<comment type="caution">
    <text evidence="1">The sequence shown here is derived from an EMBL/GenBank/DDBJ whole genome shotgun (WGS) entry which is preliminary data.</text>
</comment>
<dbReference type="Proteomes" id="UP001500279">
    <property type="component" value="Unassembled WGS sequence"/>
</dbReference>
<dbReference type="EMBL" id="BAAAEW010000026">
    <property type="protein sequence ID" value="GAA0761085.1"/>
    <property type="molecule type" value="Genomic_DNA"/>
</dbReference>
<organism evidence="1 2">
    <name type="scientific">Ideonella azotifigens</name>
    <dbReference type="NCBI Taxonomy" id="513160"/>
    <lineage>
        <taxon>Bacteria</taxon>
        <taxon>Pseudomonadati</taxon>
        <taxon>Pseudomonadota</taxon>
        <taxon>Betaproteobacteria</taxon>
        <taxon>Burkholderiales</taxon>
        <taxon>Sphaerotilaceae</taxon>
        <taxon>Ideonella</taxon>
    </lineage>
</organism>
<sequence>MIAAPSFDAPLADHPQAALLDNSGAAFADEPLYPPLCRLIARSAGLLELLDAAPPTQRLPNLILAALHYQVLQAGSANGLGGWYASVGGTRSPDDPALPAALAAFANAHATALRELIATRRTQTNEIGRCTALKPALDEIARHHGPRLALFDFGCSAGLNLAVDRYRCDYRGDASGGLPCRVVGAAPEALEAPPSWTLAARCGVDQATIDVQDEDALRWLMACLWPSDAPRRGRLAMAVAETRALRPAVIQAEDGMAVLERWLDELPAGVVPVLFNSWVLFYFAPADLAAHVTRVQRLVQQRGLLWLSAEGAQHNQPLAPELALATTPVPGEPGTSPANQTFWLLTEPGPEVPQTRLLARSHPHGAWLEWRG</sequence>
<evidence type="ECO:0000313" key="1">
    <source>
        <dbReference type="EMBL" id="GAA0761085.1"/>
    </source>
</evidence>
<proteinExistence type="predicted"/>
<dbReference type="RefSeq" id="WP_231012914.1">
    <property type="nucleotide sequence ID" value="NZ_BAAAEW010000026.1"/>
</dbReference>
<evidence type="ECO:0000313" key="2">
    <source>
        <dbReference type="Proteomes" id="UP001500279"/>
    </source>
</evidence>
<dbReference type="InterPro" id="IPR011200">
    <property type="entry name" value="UCP012608"/>
</dbReference>
<accession>A0ABP3VJ81</accession>
<reference evidence="2" key="1">
    <citation type="journal article" date="2019" name="Int. J. Syst. Evol. Microbiol.">
        <title>The Global Catalogue of Microorganisms (GCM) 10K type strain sequencing project: providing services to taxonomists for standard genome sequencing and annotation.</title>
        <authorList>
            <consortium name="The Broad Institute Genomics Platform"/>
            <consortium name="The Broad Institute Genome Sequencing Center for Infectious Disease"/>
            <person name="Wu L."/>
            <person name="Ma J."/>
        </authorList>
    </citation>
    <scope>NUCLEOTIDE SEQUENCE [LARGE SCALE GENOMIC DNA]</scope>
    <source>
        <strain evidence="2">JCM 15503</strain>
    </source>
</reference>
<gene>
    <name evidence="1" type="ORF">GCM10009107_44440</name>
</gene>
<name>A0ABP3VJ81_9BURK</name>
<keyword evidence="2" id="KW-1185">Reference proteome</keyword>
<dbReference type="Pfam" id="PF10094">
    <property type="entry name" value="DUF2332"/>
    <property type="match status" value="1"/>
</dbReference>